<dbReference type="HAMAP" id="MF_01576">
    <property type="entry name" value="THF_DHG_CYH"/>
    <property type="match status" value="1"/>
</dbReference>
<dbReference type="InterPro" id="IPR020630">
    <property type="entry name" value="THF_DH/CycHdrlase_cat_dom"/>
</dbReference>
<dbReference type="PROSITE" id="PS00721">
    <property type="entry name" value="FTHFS_1"/>
    <property type="match status" value="1"/>
</dbReference>
<dbReference type="GO" id="GO:0004477">
    <property type="term" value="F:methenyltetrahydrofolate cyclohydrolase activity"/>
    <property type="evidence" value="ECO:0007669"/>
    <property type="project" value="UniProtKB-EC"/>
</dbReference>
<dbReference type="GO" id="GO:0005524">
    <property type="term" value="F:ATP binding"/>
    <property type="evidence" value="ECO:0007669"/>
    <property type="project" value="UniProtKB-KW"/>
</dbReference>
<dbReference type="Pfam" id="PF17135">
    <property type="entry name" value="Ribosomal_L18"/>
    <property type="match status" value="1"/>
</dbReference>
<keyword evidence="15" id="KW-0689">Ribosomal protein</keyword>
<dbReference type="InterPro" id="IPR020867">
    <property type="entry name" value="THF_DH/CycHdrlase_CS"/>
</dbReference>
<dbReference type="FunFam" id="3.40.50.300:FF:000556">
    <property type="entry name" value="Methylenetetrahydrofolate dehydrogenase (NADP+ dependent) 1 like"/>
    <property type="match status" value="1"/>
</dbReference>
<dbReference type="InterPro" id="IPR036291">
    <property type="entry name" value="NAD(P)-bd_dom_sf"/>
</dbReference>
<keyword evidence="13" id="KW-0067">ATP-binding</keyword>
<keyword evidence="12" id="KW-0378">Hydrolase</keyword>
<gene>
    <name evidence="24" type="primary">MTHFD1</name>
    <name evidence="24" type="ORF">T11_2927</name>
</gene>
<dbReference type="InterPro" id="IPR021131">
    <property type="entry name" value="Ribosomal_uL15/eL18"/>
</dbReference>
<dbReference type="EC" id="6.3.4.3" evidence="5"/>
<evidence type="ECO:0000259" key="22">
    <source>
        <dbReference type="Pfam" id="PF02882"/>
    </source>
</evidence>
<dbReference type="FunFam" id="3.40.50.720:FF:000006">
    <property type="entry name" value="Bifunctional protein FolD"/>
    <property type="match status" value="1"/>
</dbReference>
<dbReference type="EC" id="3.5.4.9" evidence="6"/>
<evidence type="ECO:0000313" key="24">
    <source>
        <dbReference type="EMBL" id="KRZ18593.1"/>
    </source>
</evidence>
<evidence type="ECO:0000256" key="18">
    <source>
        <dbReference type="ARBA" id="ARBA00023274"/>
    </source>
</evidence>
<dbReference type="Gene3D" id="3.40.50.10860">
    <property type="entry name" value="Leucine Dehydrogenase, chain A, domain 1"/>
    <property type="match status" value="1"/>
</dbReference>
<dbReference type="SUPFAM" id="SSF52080">
    <property type="entry name" value="Ribosomal proteins L15p and L18e"/>
    <property type="match status" value="1"/>
</dbReference>
<evidence type="ECO:0000256" key="9">
    <source>
        <dbReference type="ARBA" id="ARBA00022563"/>
    </source>
</evidence>
<evidence type="ECO:0000256" key="19">
    <source>
        <dbReference type="ARBA" id="ARBA00036357"/>
    </source>
</evidence>
<sequence>MIVIMFADSNFSITLCPAGIDKCHRFLKKSVRRRAQTDDPYHLLLVKLYSFLARRSGSKFNKIVLKRLLMARRHKPPLSLRRLANFMQRKGREDKICVIVGTVTNDVRLYHVPKLEVCALHVTEQARARILKAGGKILTFDQLALRAPKGENTVLVQGKISCCLSNGQDQEKHEKRKNTLVLLQVFLTVIANLMREIRRNETSNDRIIILKYCFFANFAIKSGCPNTVVELSEEQEMSLSAVIFHNRNVPILRTFKRMLFDGGWELKTNQEMAVLIDGKKIASQLRQKIRDHLSTVKRQFPKFNPKLAIVQVGDRQDSNVYIRNKLKAASEIGVSAELIKLSSAIGECELINQIETLNTDPDVHGIIVQLPLDASAEIDAQKVINCINFEKDVDGLTLHNAGRLARGELENTIIPCTPKGCLELLKHTGINISGKHCVVVGRSRIVGGPVSALLLWQNATVTTCHSKTENLAEFCQSADILIVAVGRPNLIQGSWIKPKAVVIDCGINVVEDDERRLVGDVDFESAKQVASFITPVPGGVGPMTVAMLMSNTVDVACRTLKRAESWSLTTYEPVLKSPVPSDLEISHSHKPISIDKLANSIGLLPNEVEQYGKFKAKVSLDVLNRYKEQKNGSYVIVTSMSPPSRGAGKSTVVIGLTQALNVYLKMNSFACLRQPSQGPTFGMKGGAAGGGYSQVVPMDEFNLHLTGDFHAIVAATNLLAAAVEARLFHEATSSTEALYKRLVPVKNGKRAFTSNQLNRLEKLNIQPKHPDQLSAEEREQFSRLNIDSRTITWNRVVDTNDRFLRLVTVGQSPSEKGHSRQCRFDIAAASEITAILALTTGLADLRRRLGRIVVANDVQGRPVCAEDLSVAGALAALMKDSVRPNLMQTLQGTPVFVHSGPFANIAHGNSSILADQIALKLVGQDGVVVTEAGFGADVGFEKFCNIKCRTSGLCADVAVVVVTIEALKLHGGAPEPHLTVQSSAINQQDLLPFVEKGCLNMVRHIENVHKFGTPVIVAVNKYSSDTPAELEIVRKEALKAGALDAVVCEQWEKGGRGCVDLANAVSKAVRKTSTHSLKLLYPDECSIKEKIETIAKEIYGADGVEFTVDAEDALAKLTSQGFHNLPVCMAKTQKSFSNDPNWKGVPSGYKLPVRDVKVCAGAGFLYALVGEIQTMPGLPVRPAFFDIDVDLETEFVKGLF</sequence>
<dbReference type="SUPFAM" id="SSF51735">
    <property type="entry name" value="NAD(P)-binding Rossmann-fold domains"/>
    <property type="match status" value="1"/>
</dbReference>
<keyword evidence="10" id="KW-0436">Ligase</keyword>
<dbReference type="EC" id="1.5.1.5" evidence="7"/>
<dbReference type="InterPro" id="IPR020631">
    <property type="entry name" value="THF_DH/CycHdrlase_NAD-bd_dom"/>
</dbReference>
<evidence type="ECO:0000256" key="10">
    <source>
        <dbReference type="ARBA" id="ARBA00022598"/>
    </source>
</evidence>
<comment type="similarity">
    <text evidence="2">In the N-terminal section; belongs to the tetrahydrofolate dehydrogenase/cyclohydrolase family.</text>
</comment>
<dbReference type="HAMAP" id="MF_01543">
    <property type="entry name" value="FTHFS"/>
    <property type="match status" value="1"/>
</dbReference>
<dbReference type="GO" id="GO:1990904">
    <property type="term" value="C:ribonucleoprotein complex"/>
    <property type="evidence" value="ECO:0007669"/>
    <property type="project" value="UniProtKB-KW"/>
</dbReference>
<dbReference type="Pfam" id="PF00763">
    <property type="entry name" value="THF_DHG_CYH"/>
    <property type="match status" value="1"/>
</dbReference>
<dbReference type="Pfam" id="PF02882">
    <property type="entry name" value="THF_DHG_CYH_C"/>
    <property type="match status" value="1"/>
</dbReference>
<evidence type="ECO:0000259" key="23">
    <source>
        <dbReference type="Pfam" id="PF17135"/>
    </source>
</evidence>
<dbReference type="GO" id="GO:0004329">
    <property type="term" value="F:formate-tetrahydrofolate ligase activity"/>
    <property type="evidence" value="ECO:0007669"/>
    <property type="project" value="UniProtKB-EC"/>
</dbReference>
<dbReference type="FunFam" id="3.40.50.300:FF:001859">
    <property type="entry name" value="Formate--tetrahydrofolate ligase"/>
    <property type="match status" value="1"/>
</dbReference>
<evidence type="ECO:0000256" key="1">
    <source>
        <dbReference type="ARBA" id="ARBA00004777"/>
    </source>
</evidence>
<evidence type="ECO:0000256" key="6">
    <source>
        <dbReference type="ARBA" id="ARBA00012776"/>
    </source>
</evidence>
<dbReference type="FunFam" id="3.40.50.10860:FF:000005">
    <property type="entry name" value="C-1-tetrahydrofolate synthase, cytoplasmic, putative"/>
    <property type="match status" value="1"/>
</dbReference>
<evidence type="ECO:0000256" key="7">
    <source>
        <dbReference type="ARBA" id="ARBA00012859"/>
    </source>
</evidence>
<keyword evidence="9" id="KW-0554">One-carbon metabolism</keyword>
<dbReference type="GO" id="GO:0035999">
    <property type="term" value="P:tetrahydrofolate interconversion"/>
    <property type="evidence" value="ECO:0007669"/>
    <property type="project" value="UniProtKB-UniPathway"/>
</dbReference>
<dbReference type="PRINTS" id="PR00085">
    <property type="entry name" value="THFDHDRGNASE"/>
</dbReference>
<dbReference type="InterPro" id="IPR000559">
    <property type="entry name" value="Formate_THF_ligase"/>
</dbReference>
<dbReference type="InterPro" id="IPR027417">
    <property type="entry name" value="P-loop_NTPase"/>
</dbReference>
<dbReference type="SUPFAM" id="SSF53223">
    <property type="entry name" value="Aminoacid dehydrogenase-like, N-terminal domain"/>
    <property type="match status" value="1"/>
</dbReference>
<dbReference type="Gene3D" id="3.10.410.10">
    <property type="entry name" value="Formyltetrahydrofolate synthetase, domain 3"/>
    <property type="match status" value="1"/>
</dbReference>
<dbReference type="STRING" id="268475.A0A0V1I6X3"/>
<comment type="subunit">
    <text evidence="4">Homodimer.</text>
</comment>
<dbReference type="InterPro" id="IPR046346">
    <property type="entry name" value="Aminoacid_DH-like_N_sf"/>
</dbReference>
<evidence type="ECO:0000256" key="17">
    <source>
        <dbReference type="ARBA" id="ARBA00023268"/>
    </source>
</evidence>
<dbReference type="CDD" id="cd00477">
    <property type="entry name" value="FTHFS"/>
    <property type="match status" value="1"/>
</dbReference>
<dbReference type="Proteomes" id="UP000055024">
    <property type="component" value="Unassembled WGS sequence"/>
</dbReference>
<keyword evidence="17" id="KW-0511">Multifunctional enzyme</keyword>
<evidence type="ECO:0000256" key="13">
    <source>
        <dbReference type="ARBA" id="ARBA00022840"/>
    </source>
</evidence>
<keyword evidence="18" id="KW-0687">Ribonucleoprotein</keyword>
<dbReference type="GO" id="GO:0004488">
    <property type="term" value="F:methylenetetrahydrofolate dehydrogenase (NADP+) activity"/>
    <property type="evidence" value="ECO:0007669"/>
    <property type="project" value="UniProtKB-EC"/>
</dbReference>
<dbReference type="Pfam" id="PF01268">
    <property type="entry name" value="FTHFS"/>
    <property type="match status" value="1"/>
</dbReference>
<dbReference type="Gene3D" id="3.40.50.300">
    <property type="entry name" value="P-loop containing nucleotide triphosphate hydrolases"/>
    <property type="match status" value="2"/>
</dbReference>
<evidence type="ECO:0000256" key="14">
    <source>
        <dbReference type="ARBA" id="ARBA00022857"/>
    </source>
</evidence>
<dbReference type="CDD" id="cd01080">
    <property type="entry name" value="NAD_bind_m-THF_DH_Cyclohyd"/>
    <property type="match status" value="1"/>
</dbReference>
<evidence type="ECO:0000256" key="12">
    <source>
        <dbReference type="ARBA" id="ARBA00022801"/>
    </source>
</evidence>
<keyword evidence="25" id="KW-1185">Reference proteome</keyword>
<feature type="domain" description="Tetrahydrofolate dehydrogenase/cyclohydrolase NAD(P)-binding" evidence="22">
    <location>
        <begin position="415"/>
        <end position="558"/>
    </location>
</feature>
<dbReference type="AlphaFoldDB" id="A0A0V1I6X3"/>
<evidence type="ECO:0000256" key="11">
    <source>
        <dbReference type="ARBA" id="ARBA00022741"/>
    </source>
</evidence>
<evidence type="ECO:0000256" key="4">
    <source>
        <dbReference type="ARBA" id="ARBA00011738"/>
    </source>
</evidence>
<protein>
    <recommendedName>
        <fullName evidence="8">C-1-tetrahydrofolate synthase, cytoplasmic</fullName>
        <ecNumber evidence="7">1.5.1.5</ecNumber>
        <ecNumber evidence="6">3.5.4.9</ecNumber>
        <ecNumber evidence="5">6.3.4.3</ecNumber>
    </recommendedName>
</protein>
<keyword evidence="16" id="KW-0560">Oxidoreductase</keyword>
<dbReference type="FunFam" id="3.10.410.10:FF:000001">
    <property type="entry name" value="Putative formate--tetrahydrofolate ligase"/>
    <property type="match status" value="1"/>
</dbReference>
<keyword evidence="14" id="KW-0521">NADP</keyword>
<organism evidence="24 25">
    <name type="scientific">Trichinella zimbabwensis</name>
    <dbReference type="NCBI Taxonomy" id="268475"/>
    <lineage>
        <taxon>Eukaryota</taxon>
        <taxon>Metazoa</taxon>
        <taxon>Ecdysozoa</taxon>
        <taxon>Nematoda</taxon>
        <taxon>Enoplea</taxon>
        <taxon>Dorylaimia</taxon>
        <taxon>Trichinellida</taxon>
        <taxon>Trichinellidae</taxon>
        <taxon>Trichinella</taxon>
    </lineage>
</organism>
<dbReference type="PROSITE" id="PS00766">
    <property type="entry name" value="THF_DHG_CYH_1"/>
    <property type="match status" value="1"/>
</dbReference>
<comment type="caution">
    <text evidence="24">The sequence shown here is derived from an EMBL/GenBank/DDBJ whole genome shotgun (WGS) entry which is preliminary data.</text>
</comment>
<evidence type="ECO:0000256" key="8">
    <source>
        <dbReference type="ARBA" id="ARBA00017592"/>
    </source>
</evidence>
<evidence type="ECO:0000256" key="5">
    <source>
        <dbReference type="ARBA" id="ARBA00012295"/>
    </source>
</evidence>
<dbReference type="Gene3D" id="3.100.10.10">
    <property type="match status" value="1"/>
</dbReference>
<keyword evidence="11" id="KW-0547">Nucleotide-binding</keyword>
<proteinExistence type="inferred from homology"/>
<comment type="similarity">
    <text evidence="3">In the C-terminal section; belongs to the formate--tetrahydrofolate ligase family.</text>
</comment>
<dbReference type="InterPro" id="IPR020628">
    <property type="entry name" value="Formate_THF_ligase_CS"/>
</dbReference>
<feature type="domain" description="Large ribosomal subunit protein uL15/eL18" evidence="23">
    <location>
        <begin position="19"/>
        <end position="160"/>
    </location>
</feature>
<evidence type="ECO:0000259" key="21">
    <source>
        <dbReference type="Pfam" id="PF00763"/>
    </source>
</evidence>
<evidence type="ECO:0000256" key="16">
    <source>
        <dbReference type="ARBA" id="ARBA00023002"/>
    </source>
</evidence>
<dbReference type="PANTHER" id="PTHR48099:SF5">
    <property type="entry name" value="C-1-TETRAHYDROFOLATE SYNTHASE, CYTOPLASMIC"/>
    <property type="match status" value="1"/>
</dbReference>
<comment type="catalytic activity">
    <reaction evidence="20">
        <text>(6S)-5,6,7,8-tetrahydrofolate + formate + ATP = (6R)-10-formyltetrahydrofolate + ADP + phosphate</text>
        <dbReference type="Rhea" id="RHEA:20221"/>
        <dbReference type="ChEBI" id="CHEBI:15740"/>
        <dbReference type="ChEBI" id="CHEBI:30616"/>
        <dbReference type="ChEBI" id="CHEBI:43474"/>
        <dbReference type="ChEBI" id="CHEBI:57453"/>
        <dbReference type="ChEBI" id="CHEBI:195366"/>
        <dbReference type="ChEBI" id="CHEBI:456216"/>
        <dbReference type="EC" id="6.3.4.3"/>
    </reaction>
</comment>
<dbReference type="InterPro" id="IPR000672">
    <property type="entry name" value="THF_DH/CycHdrlase"/>
</dbReference>
<comment type="pathway">
    <text evidence="1">One-carbon metabolism; tetrahydrofolate interconversion.</text>
</comment>
<evidence type="ECO:0000256" key="20">
    <source>
        <dbReference type="ARBA" id="ARBA00049033"/>
    </source>
</evidence>
<dbReference type="SUPFAM" id="SSF52540">
    <property type="entry name" value="P-loop containing nucleoside triphosphate hydrolases"/>
    <property type="match status" value="1"/>
</dbReference>
<dbReference type="OrthoDB" id="1845775at2759"/>
<dbReference type="Gene3D" id="3.40.50.720">
    <property type="entry name" value="NAD(P)-binding Rossmann-like Domain"/>
    <property type="match status" value="1"/>
</dbReference>
<dbReference type="InterPro" id="IPR036227">
    <property type="entry name" value="Ribosomal_uL15/eL18_sf"/>
</dbReference>
<evidence type="ECO:0000256" key="15">
    <source>
        <dbReference type="ARBA" id="ARBA00022980"/>
    </source>
</evidence>
<comment type="catalytic activity">
    <reaction evidence="19">
        <text>(6R)-5,10-methenyltetrahydrofolate + H2O = (6R)-10-formyltetrahydrofolate + H(+)</text>
        <dbReference type="Rhea" id="RHEA:23700"/>
        <dbReference type="ChEBI" id="CHEBI:15377"/>
        <dbReference type="ChEBI" id="CHEBI:15378"/>
        <dbReference type="ChEBI" id="CHEBI:57455"/>
        <dbReference type="ChEBI" id="CHEBI:195366"/>
        <dbReference type="EC" id="3.5.4.9"/>
    </reaction>
</comment>
<evidence type="ECO:0000313" key="25">
    <source>
        <dbReference type="Proteomes" id="UP000055024"/>
    </source>
</evidence>
<dbReference type="UniPathway" id="UPA00193"/>
<dbReference type="EMBL" id="JYDP01000002">
    <property type="protein sequence ID" value="KRZ18593.1"/>
    <property type="molecule type" value="Genomic_DNA"/>
</dbReference>
<dbReference type="GO" id="GO:0005840">
    <property type="term" value="C:ribosome"/>
    <property type="evidence" value="ECO:0007669"/>
    <property type="project" value="UniProtKB-KW"/>
</dbReference>
<dbReference type="GO" id="GO:0005829">
    <property type="term" value="C:cytosol"/>
    <property type="evidence" value="ECO:0007669"/>
    <property type="project" value="TreeGrafter"/>
</dbReference>
<accession>A0A0V1I6X3</accession>
<dbReference type="PROSITE" id="PS00767">
    <property type="entry name" value="THF_DHG_CYH_2"/>
    <property type="match status" value="1"/>
</dbReference>
<name>A0A0V1I6X3_9BILA</name>
<feature type="domain" description="Tetrahydrofolate dehydrogenase/cyclohydrolase catalytic" evidence="21">
    <location>
        <begin position="276"/>
        <end position="394"/>
    </location>
</feature>
<evidence type="ECO:0000256" key="2">
    <source>
        <dbReference type="ARBA" id="ARBA00005559"/>
    </source>
</evidence>
<dbReference type="Gene3D" id="1.10.8.770">
    <property type="match status" value="1"/>
</dbReference>
<dbReference type="PANTHER" id="PTHR48099">
    <property type="entry name" value="C-1-TETRAHYDROFOLATE SYNTHASE, CYTOPLASMIC-RELATED"/>
    <property type="match status" value="1"/>
</dbReference>
<evidence type="ECO:0000256" key="3">
    <source>
        <dbReference type="ARBA" id="ARBA00006985"/>
    </source>
</evidence>
<reference evidence="24 25" key="1">
    <citation type="submission" date="2015-01" db="EMBL/GenBank/DDBJ databases">
        <title>Evolution of Trichinella species and genotypes.</title>
        <authorList>
            <person name="Korhonen P.K."/>
            <person name="Edoardo P."/>
            <person name="Giuseppe L.R."/>
            <person name="Gasser R.B."/>
        </authorList>
    </citation>
    <scope>NUCLEOTIDE SEQUENCE [LARGE SCALE GENOMIC DNA]</scope>
    <source>
        <strain evidence="24">ISS1029</strain>
    </source>
</reference>